<dbReference type="Proteomes" id="UP000054526">
    <property type="component" value="Unassembled WGS sequence"/>
</dbReference>
<evidence type="ECO:0000313" key="2">
    <source>
        <dbReference type="Proteomes" id="UP000054526"/>
    </source>
</evidence>
<evidence type="ECO:0000313" key="1">
    <source>
        <dbReference type="EMBL" id="KIL35995.1"/>
    </source>
</evidence>
<sequence>MFLPATIFRGTAAVPLSFGTEITSLGLETEKKLQPAPLFQGMRFRYTWYMKLETEDKLCNRQ</sequence>
<organism evidence="1 2">
    <name type="scientific">Cohnella kolymensis</name>
    <dbReference type="NCBI Taxonomy" id="1590652"/>
    <lineage>
        <taxon>Bacteria</taxon>
        <taxon>Bacillati</taxon>
        <taxon>Bacillota</taxon>
        <taxon>Bacilli</taxon>
        <taxon>Bacillales</taxon>
        <taxon>Paenibacillaceae</taxon>
        <taxon>Cohnella</taxon>
    </lineage>
</organism>
<gene>
    <name evidence="1" type="ORF">SD71_11750</name>
</gene>
<reference evidence="1 2" key="1">
    <citation type="submission" date="2014-12" db="EMBL/GenBank/DDBJ databases">
        <title>Draft genome sequence of Cohnella kolymensis strain B-2846.</title>
        <authorList>
            <person name="Karlyshev A.V."/>
            <person name="Kudryashova E.B."/>
        </authorList>
    </citation>
    <scope>NUCLEOTIDE SEQUENCE [LARGE SCALE GENOMIC DNA]</scope>
    <source>
        <strain evidence="1 2">VKM B-2846</strain>
    </source>
</reference>
<protein>
    <submittedName>
        <fullName evidence="1">Uncharacterized protein</fullName>
    </submittedName>
</protein>
<keyword evidence="2" id="KW-1185">Reference proteome</keyword>
<comment type="caution">
    <text evidence="1">The sequence shown here is derived from an EMBL/GenBank/DDBJ whole genome shotgun (WGS) entry which is preliminary data.</text>
</comment>
<proteinExistence type="predicted"/>
<accession>A0ABR5A611</accession>
<name>A0ABR5A611_9BACL</name>
<dbReference type="EMBL" id="JXAL01000016">
    <property type="protein sequence ID" value="KIL35995.1"/>
    <property type="molecule type" value="Genomic_DNA"/>
</dbReference>